<feature type="region of interest" description="Disordered" evidence="4">
    <location>
        <begin position="491"/>
        <end position="585"/>
    </location>
</feature>
<evidence type="ECO:0000259" key="6">
    <source>
        <dbReference type="PROSITE" id="PS51433"/>
    </source>
</evidence>
<comment type="similarity">
    <text evidence="1 3">Belongs to the ETS family.</text>
</comment>
<organism evidence="7 9">
    <name type="scientific">Bactrocera dorsalis</name>
    <name type="common">Oriental fruit fly</name>
    <name type="synonym">Dacus dorsalis</name>
    <dbReference type="NCBI Taxonomy" id="27457"/>
    <lineage>
        <taxon>Eukaryota</taxon>
        <taxon>Metazoa</taxon>
        <taxon>Ecdysozoa</taxon>
        <taxon>Arthropoda</taxon>
        <taxon>Hexapoda</taxon>
        <taxon>Insecta</taxon>
        <taxon>Pterygota</taxon>
        <taxon>Neoptera</taxon>
        <taxon>Endopterygota</taxon>
        <taxon>Diptera</taxon>
        <taxon>Brachycera</taxon>
        <taxon>Muscomorpha</taxon>
        <taxon>Tephritoidea</taxon>
        <taxon>Tephritidae</taxon>
        <taxon>Bactrocera</taxon>
        <taxon>Bactrocera</taxon>
    </lineage>
</organism>
<dbReference type="SUPFAM" id="SSF46785">
    <property type="entry name" value="Winged helix' DNA-binding domain"/>
    <property type="match status" value="1"/>
</dbReference>
<dbReference type="KEGG" id="bdr:105228744"/>
<evidence type="ECO:0000256" key="3">
    <source>
        <dbReference type="RuleBase" id="RU004019"/>
    </source>
</evidence>
<dbReference type="SUPFAM" id="SSF47769">
    <property type="entry name" value="SAM/Pointed domain"/>
    <property type="match status" value="1"/>
</dbReference>
<dbReference type="InterPro" id="IPR036390">
    <property type="entry name" value="WH_DNA-bd_sf"/>
</dbReference>
<dbReference type="SMART" id="SM00413">
    <property type="entry name" value="ETS"/>
    <property type="match status" value="1"/>
</dbReference>
<evidence type="ECO:0000313" key="8">
    <source>
        <dbReference type="RefSeq" id="XP_011206990.2"/>
    </source>
</evidence>
<dbReference type="InterPro" id="IPR036388">
    <property type="entry name" value="WH-like_DNA-bd_sf"/>
</dbReference>
<feature type="compositionally biased region" description="Low complexity" evidence="4">
    <location>
        <begin position="563"/>
        <end position="583"/>
    </location>
</feature>
<feature type="region of interest" description="Disordered" evidence="4">
    <location>
        <begin position="716"/>
        <end position="795"/>
    </location>
</feature>
<feature type="region of interest" description="Disordered" evidence="4">
    <location>
        <begin position="338"/>
        <end position="360"/>
    </location>
</feature>
<protein>
    <submittedName>
        <fullName evidence="8 9">Ets DNA-binding protein pokkuri</fullName>
    </submittedName>
</protein>
<feature type="region of interest" description="Disordered" evidence="4">
    <location>
        <begin position="256"/>
        <end position="282"/>
    </location>
</feature>
<evidence type="ECO:0000256" key="4">
    <source>
        <dbReference type="SAM" id="MobiDB-lite"/>
    </source>
</evidence>
<keyword evidence="2 3" id="KW-0238">DNA-binding</keyword>
<dbReference type="GO" id="GO:0000981">
    <property type="term" value="F:DNA-binding transcription factor activity, RNA polymerase II-specific"/>
    <property type="evidence" value="ECO:0007669"/>
    <property type="project" value="TreeGrafter"/>
</dbReference>
<evidence type="ECO:0000256" key="1">
    <source>
        <dbReference type="ARBA" id="ARBA00005562"/>
    </source>
</evidence>
<feature type="compositionally biased region" description="Polar residues" evidence="4">
    <location>
        <begin position="129"/>
        <end position="141"/>
    </location>
</feature>
<dbReference type="InterPro" id="IPR003118">
    <property type="entry name" value="Pointed_dom"/>
</dbReference>
<evidence type="ECO:0000259" key="5">
    <source>
        <dbReference type="PROSITE" id="PS50061"/>
    </source>
</evidence>
<dbReference type="Proteomes" id="UP001652620">
    <property type="component" value="Chromosome 1"/>
</dbReference>
<dbReference type="RefSeq" id="XP_011206991.2">
    <property type="nucleotide sequence ID" value="XM_011208689.4"/>
</dbReference>
<comment type="subcellular location">
    <subcellularLocation>
        <location evidence="3">Nucleus</location>
    </subcellularLocation>
</comment>
<feature type="compositionally biased region" description="Low complexity" evidence="4">
    <location>
        <begin position="491"/>
        <end position="534"/>
    </location>
</feature>
<dbReference type="PANTHER" id="PTHR11849">
    <property type="entry name" value="ETS"/>
    <property type="match status" value="1"/>
</dbReference>
<dbReference type="OrthoDB" id="6408625at2759"/>
<keyword evidence="7" id="KW-1185">Reference proteome</keyword>
<feature type="compositionally biased region" description="Low complexity" evidence="4">
    <location>
        <begin position="257"/>
        <end position="268"/>
    </location>
</feature>
<dbReference type="AlphaFoldDB" id="A0A6I9VA55"/>
<accession>A0A6I9VA55</accession>
<dbReference type="GeneID" id="105228744"/>
<dbReference type="GO" id="GO:0030154">
    <property type="term" value="P:cell differentiation"/>
    <property type="evidence" value="ECO:0007669"/>
    <property type="project" value="TreeGrafter"/>
</dbReference>
<dbReference type="SMART" id="SM00251">
    <property type="entry name" value="SAM_PNT"/>
    <property type="match status" value="1"/>
</dbReference>
<dbReference type="InterPro" id="IPR013761">
    <property type="entry name" value="SAM/pointed_sf"/>
</dbReference>
<dbReference type="Gene3D" id="1.10.10.10">
    <property type="entry name" value="Winged helix-like DNA-binding domain superfamily/Winged helix DNA-binding domain"/>
    <property type="match status" value="1"/>
</dbReference>
<gene>
    <name evidence="8 9" type="primary">LOC105228744</name>
</gene>
<dbReference type="InterPro" id="IPR046328">
    <property type="entry name" value="ETS_fam"/>
</dbReference>
<dbReference type="InterPro" id="IPR000418">
    <property type="entry name" value="Ets_dom"/>
</dbReference>
<dbReference type="GO" id="GO:0005634">
    <property type="term" value="C:nucleus"/>
    <property type="evidence" value="ECO:0007669"/>
    <property type="project" value="UniProtKB-SubCell"/>
</dbReference>
<evidence type="ECO:0000313" key="7">
    <source>
        <dbReference type="Proteomes" id="UP001652620"/>
    </source>
</evidence>
<dbReference type="Gene3D" id="1.10.150.50">
    <property type="entry name" value="Transcription Factor, Ets-1"/>
    <property type="match status" value="1"/>
</dbReference>
<dbReference type="CDD" id="cd08535">
    <property type="entry name" value="SAM_PNT-Tel_Yan"/>
    <property type="match status" value="1"/>
</dbReference>
<dbReference type="PROSITE" id="PS50061">
    <property type="entry name" value="ETS_DOMAIN_3"/>
    <property type="match status" value="1"/>
</dbReference>
<dbReference type="PROSITE" id="PS00345">
    <property type="entry name" value="ETS_DOMAIN_1"/>
    <property type="match status" value="1"/>
</dbReference>
<feature type="compositionally biased region" description="Pro residues" evidence="4">
    <location>
        <begin position="142"/>
        <end position="153"/>
    </location>
</feature>
<dbReference type="PROSITE" id="PS51433">
    <property type="entry name" value="PNT"/>
    <property type="match status" value="1"/>
</dbReference>
<proteinExistence type="inferred from homology"/>
<dbReference type="Pfam" id="PF02198">
    <property type="entry name" value="SAM_PNT"/>
    <property type="match status" value="1"/>
</dbReference>
<feature type="compositionally biased region" description="Low complexity" evidence="4">
    <location>
        <begin position="727"/>
        <end position="757"/>
    </location>
</feature>
<dbReference type="Pfam" id="PF00178">
    <property type="entry name" value="Ets"/>
    <property type="match status" value="1"/>
</dbReference>
<dbReference type="PANTHER" id="PTHR11849:SF201">
    <property type="entry name" value="ETS DNA-BINDING PROTEIN POKKURI"/>
    <property type="match status" value="1"/>
</dbReference>
<evidence type="ECO:0000256" key="2">
    <source>
        <dbReference type="ARBA" id="ARBA00023125"/>
    </source>
</evidence>
<feature type="region of interest" description="Disordered" evidence="4">
    <location>
        <begin position="129"/>
        <end position="193"/>
    </location>
</feature>
<feature type="region of interest" description="Disordered" evidence="4">
    <location>
        <begin position="656"/>
        <end position="695"/>
    </location>
</feature>
<dbReference type="GO" id="GO:0043565">
    <property type="term" value="F:sequence-specific DNA binding"/>
    <property type="evidence" value="ECO:0007669"/>
    <property type="project" value="InterPro"/>
</dbReference>
<evidence type="ECO:0000313" key="9">
    <source>
        <dbReference type="RefSeq" id="XP_011206991.2"/>
    </source>
</evidence>
<feature type="region of interest" description="Disordered" evidence="4">
    <location>
        <begin position="210"/>
        <end position="238"/>
    </location>
</feature>
<feature type="domain" description="PNT" evidence="6">
    <location>
        <begin position="29"/>
        <end position="113"/>
    </location>
</feature>
<feature type="compositionally biased region" description="Low complexity" evidence="4">
    <location>
        <begin position="177"/>
        <end position="193"/>
    </location>
</feature>
<dbReference type="PRINTS" id="PR00454">
    <property type="entry name" value="ETSDOMAIN"/>
</dbReference>
<dbReference type="RefSeq" id="XP_011206990.2">
    <property type="nucleotide sequence ID" value="XM_011208688.4"/>
</dbReference>
<reference evidence="7 8" key="1">
    <citation type="submission" date="2025-05" db="UniProtKB">
        <authorList>
            <consortium name="RefSeq"/>
        </authorList>
    </citation>
    <scope>NUCLEOTIDE SEQUENCE [LARGE SCALE GENOMIC DNA]</scope>
    <source>
        <tissue evidence="8 9">Adult</tissue>
    </source>
</reference>
<dbReference type="PROSITE" id="PS00346">
    <property type="entry name" value="ETS_DOMAIN_2"/>
    <property type="match status" value="1"/>
</dbReference>
<name>A0A6I9VA55_BACDO</name>
<sequence length="795" mass="85159">MKMLPVQLSLNPQLGLWGDMLWRCPPAPSSQLAELKTQLPPSLPSDPRLWGREDVTVFLRFCEREFDLPKVDHDLFQMNGKALCLLTRADFGHRCPGAGDVLHNVLQMLIIESHMMQWHLPNSPVTPTSRYPLSPHSHPQTPTWPPIGAPPDSPFHNAHMHHFMAPNSVTLSPPPSVDSQASSPPQSQEQNLAVAAAAAAAAAAASVSGASTSSSSSSSTSSGSSNSGLGVTSSSANGNLLPPAISVTMSSGNGYPAHHATASTGASSNQSDSDEEGSYSELAAANSLSKSSAAAAVVAAHYSASPPTTPILKDMPQSLSQQITNSFVNSWSQNQAAQAMSQKYQPNGSSGGSVSAPTTPSYMQPVKREFFPETTEPNTNGRLLWDFLQQLLNDRNQKYSDLIAWKCRDTGVFKIVDPAGLAKLWGIQKNHLSMNYDKMSRALRYYYRVNILRKVQGERHCYQFLRNPTELKNIKNISLLRQSVAGNGGATTAAGGTNNASSASNSNTNNNINSNNNNSNTNNGNNSNQSPSTNLNSTNWTLPHPQSPQRHPAAHGSNGNGNGSASNSLSHSHNHSNGLSSPHMSLPAISQSAAAAAVAAAAAAAYGPPPTSPLFMHAINGAFQYLSNPTGAPPNSPAMPHTPSEKFQFGALKVEHNSGSRSPDHGDEMKPTDLSVSGNSTEKRPYSSPSAEDCYPLIRNADGLTTIKLIRYNNESHESSAAKQNAHEQQQQHHQQQQQAHTEQQQQAEQQHQQQHTPMDHMDNEGNDEDSVHAAATAESNKYGAANLMPTDLRK</sequence>
<feature type="compositionally biased region" description="Basic and acidic residues" evidence="4">
    <location>
        <begin position="656"/>
        <end position="671"/>
    </location>
</feature>
<feature type="domain" description="ETS" evidence="5">
    <location>
        <begin position="382"/>
        <end position="465"/>
    </location>
</feature>
<keyword evidence="3" id="KW-0539">Nucleus</keyword>
<feature type="compositionally biased region" description="Low complexity" evidence="4">
    <location>
        <begin position="210"/>
        <end position="236"/>
    </location>
</feature>